<gene>
    <name evidence="2" type="ORF">EDD29_6405</name>
</gene>
<sequence length="64" mass="6497">MRSARRGRRIAAGTIVAAGLWLGLPAASASAAPAAATGECSFVFPPLPGCHDQDAFTGWGFDGH</sequence>
<dbReference type="EMBL" id="RJKE01000001">
    <property type="protein sequence ID" value="ROO88726.1"/>
    <property type="molecule type" value="Genomic_DNA"/>
</dbReference>
<feature type="signal peptide" evidence="1">
    <location>
        <begin position="1"/>
        <end position="31"/>
    </location>
</feature>
<keyword evidence="3" id="KW-1185">Reference proteome</keyword>
<proteinExistence type="predicted"/>
<name>A0A3N1D5I7_9ACTN</name>
<organism evidence="2 3">
    <name type="scientific">Actinocorallia herbida</name>
    <dbReference type="NCBI Taxonomy" id="58109"/>
    <lineage>
        <taxon>Bacteria</taxon>
        <taxon>Bacillati</taxon>
        <taxon>Actinomycetota</taxon>
        <taxon>Actinomycetes</taxon>
        <taxon>Streptosporangiales</taxon>
        <taxon>Thermomonosporaceae</taxon>
        <taxon>Actinocorallia</taxon>
    </lineage>
</organism>
<dbReference type="AlphaFoldDB" id="A0A3N1D5I7"/>
<evidence type="ECO:0000256" key="1">
    <source>
        <dbReference type="SAM" id="SignalP"/>
    </source>
</evidence>
<evidence type="ECO:0000313" key="2">
    <source>
        <dbReference type="EMBL" id="ROO88726.1"/>
    </source>
</evidence>
<reference evidence="2 3" key="1">
    <citation type="submission" date="2018-11" db="EMBL/GenBank/DDBJ databases">
        <title>Sequencing the genomes of 1000 actinobacteria strains.</title>
        <authorList>
            <person name="Klenk H.-P."/>
        </authorList>
    </citation>
    <scope>NUCLEOTIDE SEQUENCE [LARGE SCALE GENOMIC DNA]</scope>
    <source>
        <strain evidence="2 3">DSM 44254</strain>
    </source>
</reference>
<evidence type="ECO:0000313" key="3">
    <source>
        <dbReference type="Proteomes" id="UP000272400"/>
    </source>
</evidence>
<accession>A0A3N1D5I7</accession>
<feature type="chain" id="PRO_5018176724" evidence="1">
    <location>
        <begin position="32"/>
        <end position="64"/>
    </location>
</feature>
<dbReference type="Proteomes" id="UP000272400">
    <property type="component" value="Unassembled WGS sequence"/>
</dbReference>
<dbReference type="RefSeq" id="WP_123667930.1">
    <property type="nucleotide sequence ID" value="NZ_RJKE01000001.1"/>
</dbReference>
<comment type="caution">
    <text evidence="2">The sequence shown here is derived from an EMBL/GenBank/DDBJ whole genome shotgun (WGS) entry which is preliminary data.</text>
</comment>
<protein>
    <submittedName>
        <fullName evidence="2">Uncharacterized protein</fullName>
    </submittedName>
</protein>
<keyword evidence="1" id="KW-0732">Signal</keyword>